<dbReference type="Pfam" id="PF04828">
    <property type="entry name" value="GFA"/>
    <property type="match status" value="1"/>
</dbReference>
<accession>A0A7W9X3T8</accession>
<keyword evidence="3" id="KW-0862">Zinc</keyword>
<protein>
    <recommendedName>
        <fullName evidence="5">CENP-V/GFA domain-containing protein</fullName>
    </recommendedName>
</protein>
<dbReference type="AlphaFoldDB" id="A0A7W9X3T8"/>
<dbReference type="RefSeq" id="WP_183556898.1">
    <property type="nucleotide sequence ID" value="NZ_JACHBX010000005.1"/>
</dbReference>
<dbReference type="SUPFAM" id="SSF51316">
    <property type="entry name" value="Mss4-like"/>
    <property type="match status" value="1"/>
</dbReference>
<evidence type="ECO:0000256" key="1">
    <source>
        <dbReference type="ARBA" id="ARBA00005495"/>
    </source>
</evidence>
<proteinExistence type="inferred from homology"/>
<dbReference type="PROSITE" id="PS51891">
    <property type="entry name" value="CENP_V_GFA"/>
    <property type="match status" value="1"/>
</dbReference>
<comment type="similarity">
    <text evidence="1">Belongs to the Gfa family.</text>
</comment>
<evidence type="ECO:0000256" key="2">
    <source>
        <dbReference type="ARBA" id="ARBA00022723"/>
    </source>
</evidence>
<dbReference type="PANTHER" id="PTHR33337">
    <property type="entry name" value="GFA DOMAIN-CONTAINING PROTEIN"/>
    <property type="match status" value="1"/>
</dbReference>
<organism evidence="6 7">
    <name type="scientific">Massilia aurea</name>
    <dbReference type="NCBI Taxonomy" id="373040"/>
    <lineage>
        <taxon>Bacteria</taxon>
        <taxon>Pseudomonadati</taxon>
        <taxon>Pseudomonadota</taxon>
        <taxon>Betaproteobacteria</taxon>
        <taxon>Burkholderiales</taxon>
        <taxon>Oxalobacteraceae</taxon>
        <taxon>Telluria group</taxon>
        <taxon>Massilia</taxon>
    </lineage>
</organism>
<evidence type="ECO:0000256" key="4">
    <source>
        <dbReference type="ARBA" id="ARBA00023239"/>
    </source>
</evidence>
<name>A0A7W9X3T8_9BURK</name>
<dbReference type="EMBL" id="JACHBX010000005">
    <property type="protein sequence ID" value="MBB6136005.1"/>
    <property type="molecule type" value="Genomic_DNA"/>
</dbReference>
<gene>
    <name evidence="6" type="ORF">HD842_004182</name>
</gene>
<keyword evidence="7" id="KW-1185">Reference proteome</keyword>
<keyword evidence="2" id="KW-0479">Metal-binding</keyword>
<sequence length="133" mass="14407">MTFIGGCSCGAVRFETDGEPFNSTLCHCADCRKASGAPAFAWFSVASNSLRWIAGQLAVRRSSSQAVRGFCAACGTTLTYQDDKWPDEIDIATASLDDPNQVPPADHVFVRSRLGWLKLDDGLPQFQTTRTNG</sequence>
<reference evidence="6 7" key="1">
    <citation type="submission" date="2020-08" db="EMBL/GenBank/DDBJ databases">
        <title>The Agave Microbiome: Exploring the role of microbial communities in plant adaptations to desert environments.</title>
        <authorList>
            <person name="Partida-Martinez L.P."/>
        </authorList>
    </citation>
    <scope>NUCLEOTIDE SEQUENCE [LARGE SCALE GENOMIC DNA]</scope>
    <source>
        <strain evidence="6 7">AT3.2</strain>
    </source>
</reference>
<evidence type="ECO:0000259" key="5">
    <source>
        <dbReference type="PROSITE" id="PS51891"/>
    </source>
</evidence>
<dbReference type="PANTHER" id="PTHR33337:SF40">
    <property type="entry name" value="CENP-V_GFA DOMAIN-CONTAINING PROTEIN-RELATED"/>
    <property type="match status" value="1"/>
</dbReference>
<evidence type="ECO:0000313" key="7">
    <source>
        <dbReference type="Proteomes" id="UP000540787"/>
    </source>
</evidence>
<evidence type="ECO:0000313" key="6">
    <source>
        <dbReference type="EMBL" id="MBB6136005.1"/>
    </source>
</evidence>
<comment type="caution">
    <text evidence="6">The sequence shown here is derived from an EMBL/GenBank/DDBJ whole genome shotgun (WGS) entry which is preliminary data.</text>
</comment>
<keyword evidence="4" id="KW-0456">Lyase</keyword>
<dbReference type="GO" id="GO:0046872">
    <property type="term" value="F:metal ion binding"/>
    <property type="evidence" value="ECO:0007669"/>
    <property type="project" value="UniProtKB-KW"/>
</dbReference>
<dbReference type="GO" id="GO:0016846">
    <property type="term" value="F:carbon-sulfur lyase activity"/>
    <property type="evidence" value="ECO:0007669"/>
    <property type="project" value="InterPro"/>
</dbReference>
<dbReference type="Proteomes" id="UP000540787">
    <property type="component" value="Unassembled WGS sequence"/>
</dbReference>
<dbReference type="InterPro" id="IPR011057">
    <property type="entry name" value="Mss4-like_sf"/>
</dbReference>
<dbReference type="InterPro" id="IPR006913">
    <property type="entry name" value="CENP-V/GFA"/>
</dbReference>
<feature type="domain" description="CENP-V/GFA" evidence="5">
    <location>
        <begin position="3"/>
        <end position="106"/>
    </location>
</feature>
<dbReference type="Gene3D" id="3.90.1590.10">
    <property type="entry name" value="glutathione-dependent formaldehyde- activating enzyme (gfa)"/>
    <property type="match status" value="1"/>
</dbReference>
<evidence type="ECO:0000256" key="3">
    <source>
        <dbReference type="ARBA" id="ARBA00022833"/>
    </source>
</evidence>